<dbReference type="RefSeq" id="WP_256130622.1">
    <property type="nucleotide sequence ID" value="NZ_JANFXK010000001.1"/>
</dbReference>
<gene>
    <name evidence="2" type="ORF">NE619_01730</name>
</gene>
<feature type="domain" description="Transcriptional coactivator p15 (PC4) C-terminal" evidence="1">
    <location>
        <begin position="25"/>
        <end position="69"/>
    </location>
</feature>
<dbReference type="InterPro" id="IPR017154">
    <property type="entry name" value="PC4-like"/>
</dbReference>
<proteinExistence type="predicted"/>
<comment type="caution">
    <text evidence="2">The sequence shown here is derived from an EMBL/GenBank/DDBJ whole genome shotgun (WGS) entry which is preliminary data.</text>
</comment>
<keyword evidence="3" id="KW-1185">Reference proteome</keyword>
<organism evidence="2 3">
    <name type="scientific">Anaerovorax odorimutans</name>
    <dbReference type="NCBI Taxonomy" id="109327"/>
    <lineage>
        <taxon>Bacteria</taxon>
        <taxon>Bacillati</taxon>
        <taxon>Bacillota</taxon>
        <taxon>Clostridia</taxon>
        <taxon>Peptostreptococcales</taxon>
        <taxon>Anaerovoracaceae</taxon>
        <taxon>Anaerovorax</taxon>
    </lineage>
</organism>
<dbReference type="Proteomes" id="UP001524502">
    <property type="component" value="Unassembled WGS sequence"/>
</dbReference>
<accession>A0ABT1RJS0</accession>
<evidence type="ECO:0000313" key="3">
    <source>
        <dbReference type="Proteomes" id="UP001524502"/>
    </source>
</evidence>
<dbReference type="PIRSF" id="PIRSF037246">
    <property type="entry name" value="UCP037246"/>
    <property type="match status" value="1"/>
</dbReference>
<sequence length="78" mass="9323">MHDNDRSEIVFEIKERIGVIKPYPTGWNRELNLVSWNGNPAKYDIRDWDPDHEHMSRGITLHPSEMRKILLLLKERDV</sequence>
<dbReference type="Pfam" id="PF02229">
    <property type="entry name" value="PC4"/>
    <property type="match status" value="1"/>
</dbReference>
<name>A0ABT1RJS0_9FIRM</name>
<protein>
    <submittedName>
        <fullName evidence="2">PC4/YdbC family ssDNA-binding protein</fullName>
    </submittedName>
</protein>
<evidence type="ECO:0000313" key="2">
    <source>
        <dbReference type="EMBL" id="MCQ4635437.1"/>
    </source>
</evidence>
<reference evidence="2 3" key="1">
    <citation type="submission" date="2022-06" db="EMBL/GenBank/DDBJ databases">
        <title>Isolation of gut microbiota from human fecal samples.</title>
        <authorList>
            <person name="Pamer E.G."/>
            <person name="Barat B."/>
            <person name="Waligurski E."/>
            <person name="Medina S."/>
            <person name="Paddock L."/>
            <person name="Mostad J."/>
        </authorList>
    </citation>
    <scope>NUCLEOTIDE SEQUENCE [LARGE SCALE GENOMIC DNA]</scope>
    <source>
        <strain evidence="2 3">SL.3.17</strain>
    </source>
</reference>
<evidence type="ECO:0000259" key="1">
    <source>
        <dbReference type="Pfam" id="PF02229"/>
    </source>
</evidence>
<dbReference type="EMBL" id="JANFXK010000001">
    <property type="protein sequence ID" value="MCQ4635437.1"/>
    <property type="molecule type" value="Genomic_DNA"/>
</dbReference>
<dbReference type="InterPro" id="IPR003173">
    <property type="entry name" value="PC4_C"/>
</dbReference>
<dbReference type="Gene3D" id="2.30.31.70">
    <property type="match status" value="1"/>
</dbReference>